<protein>
    <recommendedName>
        <fullName evidence="10">Inhibitor of Bruton tyrosine kinase</fullName>
    </recommendedName>
</protein>
<evidence type="ECO:0000313" key="8">
    <source>
        <dbReference type="EnsemblMetazoa" id="CLYHEMP007142.1"/>
    </source>
</evidence>
<dbReference type="Gene3D" id="3.30.710.10">
    <property type="entry name" value="Potassium Channel Kv1.1, Chain A"/>
    <property type="match status" value="1"/>
</dbReference>
<dbReference type="Gene3D" id="1.25.40.20">
    <property type="entry name" value="Ankyrin repeat-containing domain"/>
    <property type="match status" value="1"/>
</dbReference>
<dbReference type="SUPFAM" id="SSF48403">
    <property type="entry name" value="Ankyrin repeat"/>
    <property type="match status" value="1"/>
</dbReference>
<sequence length="1360" mass="154275">MDCTSHCKLKAHGSYLTSIITSETDGEVFKKASNEKCNNSSKVLDHLGRNVFHVATSCGNIDVLEYLIEEQNVSKSNLQSKDKESGWTPLHRALYYGNIHCAVYLHKVLKEWKPFDSEGLSPLDLVTQDSPRIKKKKKRMTKLGIVVVAYEAELQSELTIQIDDIIEMADRPSGITGWAIGKNRETGHEGFYPQHFVEEIKQKVEKETKAWYTPQNTVHLWGNNVNFTLGLGDSKSRNTAELNETLFHSQQSVKDVVVTKFHTVYLTNEGNVFTCGHGPGGRLGHGQEQTLLYPEPIKTLSCYHCTIIAASNHHTVVVTELGDVYTFGLNDFHQLGLSPAPISASTPQLVYNKNFKGKQIMGAAAGRFHTVIHSDKEVYVFGYNGGQMGLLKSEEIVITPKQVSRLLRNKTEVKMVAASDGATLCLYEDGEVYILQDFVCRKIKDIGSFLPGTKIRVTGGELQLKRSDFEKPEPLQIAILQSTGVVFVWRSSTRQFRECYWQGCKLPVYSNVVDIALGKHLMITTDTGQVYFGHFSNRTQPGQGAKPEDTHSSATPRSSRNKVEVVESGQKLSLTELNDRTKKARFDHEEIMLERVPLVYRSVACFCDPKSRTYAVIQFDPITEMKRRPEVSPSTLESDLRRLVEKADLYDDLHDLVIESKNKTCFPAHRFVLQLRLGLPIYTSLLFSTYDNKGEGKKRIILKDKDGDQVKKWLQRVYSEDRGNMGTIAKMEDEATSGKLENDEDLEVEELPKEMISLSKLDLADPSDDYFQYPKNEGDIVQGGPGSGNIGNAASPTSNSEKSAYSVFKEKQERESKEDKKKPKKKKKEPSKLNSFEGWRKYPECSDVTIESVDQKIFKCHKCILTARSEYFQNMLNFSWMECSSSSTSSSIKIPVPSNILDVVINFLYTGNIKHLAASNDVTFIGEVLVCADQLLILRLKELCEVCLSEKVTLKNVVDIFQFSCMYNAEQLRVFTSDYISMNMPYFLDAKLLENVPNEDLEILSDEYKFLVADMDERVITPSFHHREVDRKVEELQNAITSDLNKIKARRRRNSSRSDVEQQSQIVEKQNQNVEKNSVEDMRIDEESKQVVFVDDSQTSSMDTTTRQIKVDEKPSSWGKVNQSKVPNTNVSPSVFESKELLHKKQNTPSPFKKKSQRERRRQASQSKSESEEASVINTINEEKKENVCPWGQSKGGTPSPPVKTFIDLLSEESSPKLGEEVEKNNTQRKQHIKAPPKFKKKLLLGDKIIAKEKQGPAKSAWGALPPVTKTTINLHDNTQPQNEHKEVEVFTNVIQDQEDEKEQIIKDSKKPLTIIQLEERAMTELKDFYEKNALKGEKISVQRIRKIDNVIPFWEKVLH</sequence>
<dbReference type="Gene3D" id="2.130.10.30">
    <property type="entry name" value="Regulator of chromosome condensation 1/beta-lactamase-inhibitor protein II"/>
    <property type="match status" value="1"/>
</dbReference>
<dbReference type="PROSITE" id="PS50002">
    <property type="entry name" value="SH3"/>
    <property type="match status" value="1"/>
</dbReference>
<feature type="region of interest" description="Disordered" evidence="5">
    <location>
        <begin position="1046"/>
        <end position="1205"/>
    </location>
</feature>
<dbReference type="InterPro" id="IPR011333">
    <property type="entry name" value="SKP1/BTB/POZ_sf"/>
</dbReference>
<keyword evidence="2" id="KW-0677">Repeat</keyword>
<feature type="compositionally biased region" description="Basic and acidic residues" evidence="5">
    <location>
        <begin position="808"/>
        <end position="821"/>
    </location>
</feature>
<dbReference type="OrthoDB" id="1893551at2759"/>
<keyword evidence="1 3" id="KW-0728">SH3 domain</keyword>
<keyword evidence="9" id="KW-1185">Reference proteome</keyword>
<dbReference type="InterPro" id="IPR036770">
    <property type="entry name" value="Ankyrin_rpt-contain_sf"/>
</dbReference>
<dbReference type="CDD" id="cd18500">
    <property type="entry name" value="BACK_IBtk"/>
    <property type="match status" value="1"/>
</dbReference>
<dbReference type="PROSITE" id="PS50012">
    <property type="entry name" value="RCC1_3"/>
    <property type="match status" value="2"/>
</dbReference>
<dbReference type="Pfam" id="PF00651">
    <property type="entry name" value="BTB"/>
    <property type="match status" value="1"/>
</dbReference>
<feature type="compositionally biased region" description="Basic residues" evidence="5">
    <location>
        <begin position="1144"/>
        <end position="1163"/>
    </location>
</feature>
<dbReference type="Gene3D" id="2.30.30.40">
    <property type="entry name" value="SH3 Domains"/>
    <property type="match status" value="1"/>
</dbReference>
<evidence type="ECO:0000259" key="6">
    <source>
        <dbReference type="PROSITE" id="PS50002"/>
    </source>
</evidence>
<proteinExistence type="predicted"/>
<evidence type="ECO:0000256" key="5">
    <source>
        <dbReference type="SAM" id="MobiDB-lite"/>
    </source>
</evidence>
<dbReference type="Proteomes" id="UP000594262">
    <property type="component" value="Unplaced"/>
</dbReference>
<feature type="compositionally biased region" description="Polar residues" evidence="5">
    <location>
        <begin position="1061"/>
        <end position="1076"/>
    </location>
</feature>
<dbReference type="PROSITE" id="PS50097">
    <property type="entry name" value="BTB"/>
    <property type="match status" value="1"/>
</dbReference>
<feature type="repeat" description="RCC1" evidence="4">
    <location>
        <begin position="270"/>
        <end position="321"/>
    </location>
</feature>
<feature type="repeat" description="RCC1" evidence="4">
    <location>
        <begin position="322"/>
        <end position="376"/>
    </location>
</feature>
<dbReference type="InterPro" id="IPR009091">
    <property type="entry name" value="RCC1/BLIP-II"/>
</dbReference>
<dbReference type="PANTHER" id="PTHR22872:SF2">
    <property type="entry name" value="INHIBITOR OF BRUTON TYROSINE KINASE"/>
    <property type="match status" value="1"/>
</dbReference>
<evidence type="ECO:0000256" key="2">
    <source>
        <dbReference type="ARBA" id="ARBA00022737"/>
    </source>
</evidence>
<dbReference type="InterPro" id="IPR001452">
    <property type="entry name" value="SH3_domain"/>
</dbReference>
<organism evidence="8 9">
    <name type="scientific">Clytia hemisphaerica</name>
    <dbReference type="NCBI Taxonomy" id="252671"/>
    <lineage>
        <taxon>Eukaryota</taxon>
        <taxon>Metazoa</taxon>
        <taxon>Cnidaria</taxon>
        <taxon>Hydrozoa</taxon>
        <taxon>Hydroidolina</taxon>
        <taxon>Leptothecata</taxon>
        <taxon>Obeliida</taxon>
        <taxon>Clytiidae</taxon>
        <taxon>Clytia</taxon>
    </lineage>
</organism>
<feature type="compositionally biased region" description="Polar residues" evidence="5">
    <location>
        <begin position="790"/>
        <end position="803"/>
    </location>
</feature>
<evidence type="ECO:0008006" key="10">
    <source>
        <dbReference type="Google" id="ProtNLM"/>
    </source>
</evidence>
<evidence type="ECO:0000256" key="4">
    <source>
        <dbReference type="PROSITE-ProRule" id="PRU00235"/>
    </source>
</evidence>
<feature type="region of interest" description="Disordered" evidence="5">
    <location>
        <begin position="772"/>
        <end position="833"/>
    </location>
</feature>
<dbReference type="SMART" id="SM00326">
    <property type="entry name" value="SH3"/>
    <property type="match status" value="1"/>
</dbReference>
<reference evidence="8" key="1">
    <citation type="submission" date="2021-01" db="UniProtKB">
        <authorList>
            <consortium name="EnsemblMetazoa"/>
        </authorList>
    </citation>
    <scope>IDENTIFICATION</scope>
</reference>
<dbReference type="SUPFAM" id="SSF54695">
    <property type="entry name" value="POZ domain"/>
    <property type="match status" value="1"/>
</dbReference>
<feature type="compositionally biased region" description="Low complexity" evidence="5">
    <location>
        <begin position="1095"/>
        <end position="1106"/>
    </location>
</feature>
<dbReference type="InterPro" id="IPR000408">
    <property type="entry name" value="Reg_chr_condens"/>
</dbReference>
<dbReference type="RefSeq" id="XP_066924199.1">
    <property type="nucleotide sequence ID" value="XM_067068098.1"/>
</dbReference>
<accession>A0A7M5V3X7</accession>
<feature type="compositionally biased region" description="Polar residues" evidence="5">
    <location>
        <begin position="1119"/>
        <end position="1135"/>
    </location>
</feature>
<dbReference type="SMART" id="SM00225">
    <property type="entry name" value="BTB"/>
    <property type="match status" value="1"/>
</dbReference>
<evidence type="ECO:0000259" key="7">
    <source>
        <dbReference type="PROSITE" id="PS50097"/>
    </source>
</evidence>
<feature type="region of interest" description="Disordered" evidence="5">
    <location>
        <begin position="534"/>
        <end position="562"/>
    </location>
</feature>
<dbReference type="Pfam" id="PF12796">
    <property type="entry name" value="Ank_2"/>
    <property type="match status" value="1"/>
</dbReference>
<dbReference type="Pfam" id="PF00415">
    <property type="entry name" value="RCC1"/>
    <property type="match status" value="2"/>
</dbReference>
<dbReference type="InterPro" id="IPR051625">
    <property type="entry name" value="Signaling_Regulatory_Domain"/>
</dbReference>
<evidence type="ECO:0000256" key="3">
    <source>
        <dbReference type="PROSITE-ProRule" id="PRU00192"/>
    </source>
</evidence>
<feature type="domain" description="BTB" evidence="7">
    <location>
        <begin position="846"/>
        <end position="917"/>
    </location>
</feature>
<feature type="compositionally biased region" description="Basic and acidic residues" evidence="5">
    <location>
        <begin position="1077"/>
        <end position="1089"/>
    </location>
</feature>
<dbReference type="InterPro" id="IPR036028">
    <property type="entry name" value="SH3-like_dom_sf"/>
</dbReference>
<evidence type="ECO:0000313" key="9">
    <source>
        <dbReference type="Proteomes" id="UP000594262"/>
    </source>
</evidence>
<dbReference type="PANTHER" id="PTHR22872">
    <property type="entry name" value="BTK-BINDING PROTEIN-RELATED"/>
    <property type="match status" value="1"/>
</dbReference>
<dbReference type="EnsemblMetazoa" id="CLYHEMT007142.3">
    <property type="protein sequence ID" value="CLYHEMP007142.3"/>
    <property type="gene ID" value="CLYHEMG007142"/>
</dbReference>
<dbReference type="SUPFAM" id="SSF50044">
    <property type="entry name" value="SH3-domain"/>
    <property type="match status" value="1"/>
</dbReference>
<dbReference type="GeneID" id="136811482"/>
<dbReference type="SUPFAM" id="SSF50985">
    <property type="entry name" value="RCC1/BLIP-II"/>
    <property type="match status" value="1"/>
</dbReference>
<evidence type="ECO:0000256" key="1">
    <source>
        <dbReference type="ARBA" id="ARBA00022443"/>
    </source>
</evidence>
<name>A0A7M5V3X7_9CNID</name>
<feature type="domain" description="SH3" evidence="6">
    <location>
        <begin position="139"/>
        <end position="202"/>
    </location>
</feature>
<dbReference type="InterPro" id="IPR002110">
    <property type="entry name" value="Ankyrin_rpt"/>
</dbReference>
<dbReference type="SMART" id="SM00248">
    <property type="entry name" value="ANK"/>
    <property type="match status" value="2"/>
</dbReference>
<dbReference type="EnsemblMetazoa" id="CLYHEMT007142.1">
    <property type="protein sequence ID" value="CLYHEMP007142.1"/>
    <property type="gene ID" value="CLYHEMG007142"/>
</dbReference>
<dbReference type="InterPro" id="IPR000210">
    <property type="entry name" value="BTB/POZ_dom"/>
</dbReference>